<evidence type="ECO:0000256" key="3">
    <source>
        <dbReference type="ARBA" id="ARBA00022801"/>
    </source>
</evidence>
<dbReference type="EMBL" id="DSTK01000027">
    <property type="protein sequence ID" value="HFK97461.1"/>
    <property type="molecule type" value="Genomic_DNA"/>
</dbReference>
<dbReference type="NCBIfam" id="NF004127">
    <property type="entry name" value="PRK05617.1"/>
    <property type="match status" value="1"/>
</dbReference>
<evidence type="ECO:0000256" key="1">
    <source>
        <dbReference type="ARBA" id="ARBA00001709"/>
    </source>
</evidence>
<dbReference type="InterPro" id="IPR032259">
    <property type="entry name" value="HIBYL-CoA-H"/>
</dbReference>
<dbReference type="GO" id="GO:0003860">
    <property type="term" value="F:3-hydroxyisobutyryl-CoA hydrolase activity"/>
    <property type="evidence" value="ECO:0007669"/>
    <property type="project" value="UniProtKB-EC"/>
</dbReference>
<keyword evidence="3" id="KW-0378">Hydrolase</keyword>
<reference evidence="5" key="1">
    <citation type="journal article" date="2020" name="mSystems">
        <title>Genome- and Community-Level Interaction Insights into Carbon Utilization and Element Cycling Functions of Hydrothermarchaeota in Hydrothermal Sediment.</title>
        <authorList>
            <person name="Zhou Z."/>
            <person name="Liu Y."/>
            <person name="Xu W."/>
            <person name="Pan J."/>
            <person name="Luo Z.H."/>
            <person name="Li M."/>
        </authorList>
    </citation>
    <scope>NUCLEOTIDE SEQUENCE [LARGE SCALE GENOMIC DNA]</scope>
    <source>
        <strain evidence="5">SpSt-456</strain>
    </source>
</reference>
<dbReference type="Gene3D" id="3.90.226.10">
    <property type="entry name" value="2-enoyl-CoA Hydratase, Chain A, domain 1"/>
    <property type="match status" value="1"/>
</dbReference>
<gene>
    <name evidence="5" type="ORF">ENS06_09100</name>
</gene>
<dbReference type="Pfam" id="PF16113">
    <property type="entry name" value="ECH_2"/>
    <property type="match status" value="1"/>
</dbReference>
<accession>A0A832EDM6</accession>
<dbReference type="PANTHER" id="PTHR43176:SF3">
    <property type="entry name" value="3-HYDROXYISOBUTYRYL-COA HYDROLASE, MITOCHONDRIAL"/>
    <property type="match status" value="1"/>
</dbReference>
<dbReference type="InterPro" id="IPR029045">
    <property type="entry name" value="ClpP/crotonase-like_dom_sf"/>
</dbReference>
<dbReference type="GO" id="GO:0005829">
    <property type="term" value="C:cytosol"/>
    <property type="evidence" value="ECO:0007669"/>
    <property type="project" value="TreeGrafter"/>
</dbReference>
<dbReference type="SUPFAM" id="SSF52096">
    <property type="entry name" value="ClpP/crotonase"/>
    <property type="match status" value="1"/>
</dbReference>
<dbReference type="GO" id="GO:0016853">
    <property type="term" value="F:isomerase activity"/>
    <property type="evidence" value="ECO:0007669"/>
    <property type="project" value="UniProtKB-KW"/>
</dbReference>
<comment type="catalytic activity">
    <reaction evidence="1">
        <text>3-hydroxy-2-methylpropanoyl-CoA + H2O = 3-hydroxy-2-methylpropanoate + CoA + H(+)</text>
        <dbReference type="Rhea" id="RHEA:20888"/>
        <dbReference type="ChEBI" id="CHEBI:11805"/>
        <dbReference type="ChEBI" id="CHEBI:15377"/>
        <dbReference type="ChEBI" id="CHEBI:15378"/>
        <dbReference type="ChEBI" id="CHEBI:57287"/>
        <dbReference type="ChEBI" id="CHEBI:57340"/>
        <dbReference type="EC" id="3.1.2.4"/>
    </reaction>
</comment>
<dbReference type="InterPro" id="IPR045004">
    <property type="entry name" value="ECH_dom"/>
</dbReference>
<evidence type="ECO:0000313" key="5">
    <source>
        <dbReference type="EMBL" id="HFK97461.1"/>
    </source>
</evidence>
<dbReference type="CDD" id="cd06558">
    <property type="entry name" value="crotonase-like"/>
    <property type="match status" value="1"/>
</dbReference>
<evidence type="ECO:0000259" key="4">
    <source>
        <dbReference type="Pfam" id="PF16113"/>
    </source>
</evidence>
<feature type="domain" description="Enoyl-CoA hydratase/isomerase" evidence="4">
    <location>
        <begin position="22"/>
        <end position="348"/>
    </location>
</feature>
<dbReference type="EC" id="3.1.2.4" evidence="2"/>
<dbReference type="GO" id="GO:0006574">
    <property type="term" value="P:L-valine catabolic process"/>
    <property type="evidence" value="ECO:0007669"/>
    <property type="project" value="TreeGrafter"/>
</dbReference>
<evidence type="ECO:0000256" key="2">
    <source>
        <dbReference type="ARBA" id="ARBA00011915"/>
    </source>
</evidence>
<protein>
    <recommendedName>
        <fullName evidence="2">3-hydroxyisobutyryl-CoA hydrolase</fullName>
        <ecNumber evidence="2">3.1.2.4</ecNumber>
    </recommendedName>
</protein>
<sequence>MDVNARDENAPVRLATAEGMLHIRLDRPEALNSLSLAMVRRLAAVLEAARSDERVRLIVMTGSGSKAFCAGGDIKKVALLVHQGDRAAAEAFFREEYALDLSIHRYPKPVVVIAHGVTMGGGLGLAAGADVVVATETTHMAMPETRIGFFPDVGATAWLYAKCPPGYPEYLALTGDDVRGAHAVRLGLATHFVETAQIPNLLQALAQAAAELPRKREEAAWRLREITSAFQSAVPLPQDPPMDAWVRTYFDGVSSVPKLLQDLSQCQEQSRLCDGVFRRLSERSPTAVALTLALLRRQRGRALEEVFALDTRAACWMIGHHDFWEGVRARLIDKDNQPRWHPARFDQVVSFGELEPFLRDEGGRGEGDLACTRDSAGVVER</sequence>
<comment type="caution">
    <text evidence="5">The sequence shown here is derived from an EMBL/GenBank/DDBJ whole genome shotgun (WGS) entry which is preliminary data.</text>
</comment>
<organism evidence="5">
    <name type="scientific">Desulfacinum infernum</name>
    <dbReference type="NCBI Taxonomy" id="35837"/>
    <lineage>
        <taxon>Bacteria</taxon>
        <taxon>Pseudomonadati</taxon>
        <taxon>Thermodesulfobacteriota</taxon>
        <taxon>Syntrophobacteria</taxon>
        <taxon>Syntrophobacterales</taxon>
        <taxon>Syntrophobacteraceae</taxon>
        <taxon>Desulfacinum</taxon>
    </lineage>
</organism>
<dbReference type="AlphaFoldDB" id="A0A832EDM6"/>
<keyword evidence="5" id="KW-0413">Isomerase</keyword>
<dbReference type="PANTHER" id="PTHR43176">
    <property type="entry name" value="3-HYDROXYISOBUTYRYL-COA HYDROLASE-RELATED"/>
    <property type="match status" value="1"/>
</dbReference>
<name>A0A832EDM6_9BACT</name>
<proteinExistence type="predicted"/>